<name>A0ABV0Y9L8_9TELE</name>
<dbReference type="Gene3D" id="3.10.20.90">
    <property type="entry name" value="Phosphatidylinositol 3-kinase Catalytic Subunit, Chain A, domain 1"/>
    <property type="match status" value="1"/>
</dbReference>
<dbReference type="PANTHER" id="PTHR10621:SF13">
    <property type="entry name" value="UV EXCISION REPAIR PROTEIN RAD23 HOMOLOG B"/>
    <property type="match status" value="1"/>
</dbReference>
<proteinExistence type="predicted"/>
<dbReference type="InterPro" id="IPR029071">
    <property type="entry name" value="Ubiquitin-like_domsf"/>
</dbReference>
<gene>
    <name evidence="2" type="primary">RAD23B_1</name>
    <name evidence="2" type="ORF">AMECASPLE_003464</name>
</gene>
<keyword evidence="3" id="KW-1185">Reference proteome</keyword>
<dbReference type="EMBL" id="JAHRIP010028352">
    <property type="protein sequence ID" value="MEQ2290451.1"/>
    <property type="molecule type" value="Genomic_DNA"/>
</dbReference>
<sequence>MLITLKTLQQQTFKIDIDEEETVKTLKERIEQEKGKDIFSVAGQKLIYAGMTWVPPLNGAVSSYIHLHVY</sequence>
<dbReference type="InterPro" id="IPR000626">
    <property type="entry name" value="Ubiquitin-like_dom"/>
</dbReference>
<reference evidence="2 3" key="1">
    <citation type="submission" date="2021-06" db="EMBL/GenBank/DDBJ databases">
        <authorList>
            <person name="Palmer J.M."/>
        </authorList>
    </citation>
    <scope>NUCLEOTIDE SEQUENCE [LARGE SCALE GENOMIC DNA]</scope>
    <source>
        <strain evidence="2 3">AS_MEX2019</strain>
        <tissue evidence="2">Muscle</tissue>
    </source>
</reference>
<evidence type="ECO:0000259" key="1">
    <source>
        <dbReference type="PROSITE" id="PS50053"/>
    </source>
</evidence>
<organism evidence="2 3">
    <name type="scientific">Ameca splendens</name>
    <dbReference type="NCBI Taxonomy" id="208324"/>
    <lineage>
        <taxon>Eukaryota</taxon>
        <taxon>Metazoa</taxon>
        <taxon>Chordata</taxon>
        <taxon>Craniata</taxon>
        <taxon>Vertebrata</taxon>
        <taxon>Euteleostomi</taxon>
        <taxon>Actinopterygii</taxon>
        <taxon>Neopterygii</taxon>
        <taxon>Teleostei</taxon>
        <taxon>Neoteleostei</taxon>
        <taxon>Acanthomorphata</taxon>
        <taxon>Ovalentaria</taxon>
        <taxon>Atherinomorphae</taxon>
        <taxon>Cyprinodontiformes</taxon>
        <taxon>Goodeidae</taxon>
        <taxon>Ameca</taxon>
    </lineage>
</organism>
<protein>
    <submittedName>
        <fullName evidence="2">UV excision repair protein RAD23 B</fullName>
    </submittedName>
</protein>
<dbReference type="SUPFAM" id="SSF54236">
    <property type="entry name" value="Ubiquitin-like"/>
    <property type="match status" value="1"/>
</dbReference>
<dbReference type="Proteomes" id="UP001469553">
    <property type="component" value="Unassembled WGS sequence"/>
</dbReference>
<dbReference type="PROSITE" id="PS50053">
    <property type="entry name" value="UBIQUITIN_2"/>
    <property type="match status" value="1"/>
</dbReference>
<evidence type="ECO:0000313" key="3">
    <source>
        <dbReference type="Proteomes" id="UP001469553"/>
    </source>
</evidence>
<dbReference type="PANTHER" id="PTHR10621">
    <property type="entry name" value="UV EXCISION REPAIR PROTEIN RAD23"/>
    <property type="match status" value="1"/>
</dbReference>
<feature type="domain" description="Ubiquitin-like" evidence="1">
    <location>
        <begin position="1"/>
        <end position="50"/>
    </location>
</feature>
<accession>A0ABV0Y9L8</accession>
<comment type="caution">
    <text evidence="2">The sequence shown here is derived from an EMBL/GenBank/DDBJ whole genome shotgun (WGS) entry which is preliminary data.</text>
</comment>
<evidence type="ECO:0000313" key="2">
    <source>
        <dbReference type="EMBL" id="MEQ2290451.1"/>
    </source>
</evidence>
<dbReference type="Pfam" id="PF00240">
    <property type="entry name" value="ubiquitin"/>
    <property type="match status" value="1"/>
</dbReference>
<dbReference type="SMART" id="SM00213">
    <property type="entry name" value="UBQ"/>
    <property type="match status" value="1"/>
</dbReference>